<accession>A0ABR7DGG8</accession>
<keyword evidence="1" id="KW-1133">Transmembrane helix</keyword>
<proteinExistence type="predicted"/>
<keyword evidence="1" id="KW-0812">Transmembrane</keyword>
<dbReference type="EMBL" id="JACOOO010000038">
    <property type="protein sequence ID" value="MBC5630471.1"/>
    <property type="molecule type" value="Genomic_DNA"/>
</dbReference>
<keyword evidence="3" id="KW-1185">Reference proteome</keyword>
<evidence type="ECO:0000313" key="2">
    <source>
        <dbReference type="EMBL" id="MBC5630471.1"/>
    </source>
</evidence>
<protein>
    <submittedName>
        <fullName evidence="2">Uncharacterized protein</fullName>
    </submittedName>
</protein>
<organism evidence="2 3">
    <name type="scientific">Clostridium hominis</name>
    <dbReference type="NCBI Taxonomy" id="2763036"/>
    <lineage>
        <taxon>Bacteria</taxon>
        <taxon>Bacillati</taxon>
        <taxon>Bacillota</taxon>
        <taxon>Clostridia</taxon>
        <taxon>Eubacteriales</taxon>
        <taxon>Clostridiaceae</taxon>
        <taxon>Clostridium</taxon>
    </lineage>
</organism>
<feature type="transmembrane region" description="Helical" evidence="1">
    <location>
        <begin position="5"/>
        <end position="25"/>
    </location>
</feature>
<sequence>MKKNFFILASIIIIILIYTLNNNYYSINIPNLNISASDNTITSKIAYSDYDLNLGKKFLIKKESTLNVKKDSFVNLRFEEVPDEFSLVLCNPETVIQVNNYDFKAPSEPGIYKYRVIFNKYTKGIIEYLFVLNVTD</sequence>
<gene>
    <name evidence="2" type="ORF">H8S20_16550</name>
</gene>
<evidence type="ECO:0000313" key="3">
    <source>
        <dbReference type="Proteomes" id="UP000596929"/>
    </source>
</evidence>
<comment type="caution">
    <text evidence="2">The sequence shown here is derived from an EMBL/GenBank/DDBJ whole genome shotgun (WGS) entry which is preliminary data.</text>
</comment>
<evidence type="ECO:0000256" key="1">
    <source>
        <dbReference type="SAM" id="Phobius"/>
    </source>
</evidence>
<name>A0ABR7DGG8_9CLOT</name>
<keyword evidence="1" id="KW-0472">Membrane</keyword>
<reference evidence="2 3" key="1">
    <citation type="submission" date="2020-08" db="EMBL/GenBank/DDBJ databases">
        <title>Genome public.</title>
        <authorList>
            <person name="Liu C."/>
            <person name="Sun Q."/>
        </authorList>
    </citation>
    <scope>NUCLEOTIDE SEQUENCE [LARGE SCALE GENOMIC DNA]</scope>
    <source>
        <strain evidence="2 3">NSJ-6</strain>
    </source>
</reference>
<dbReference type="RefSeq" id="WP_032118351.1">
    <property type="nucleotide sequence ID" value="NZ_JACOOO010000038.1"/>
</dbReference>
<dbReference type="Proteomes" id="UP000596929">
    <property type="component" value="Unassembled WGS sequence"/>
</dbReference>